<dbReference type="EMBL" id="JAVRQU010000019">
    <property type="protein sequence ID" value="KAK5692547.1"/>
    <property type="molecule type" value="Genomic_DNA"/>
</dbReference>
<name>A0AAN7W001_9PEZI</name>
<comment type="caution">
    <text evidence="2">The sequence shown here is derived from an EMBL/GenBank/DDBJ whole genome shotgun (WGS) entry which is preliminary data.</text>
</comment>
<reference evidence="2" key="1">
    <citation type="submission" date="2023-08" db="EMBL/GenBank/DDBJ databases">
        <title>Black Yeasts Isolated from many extreme environments.</title>
        <authorList>
            <person name="Coleine C."/>
            <person name="Stajich J.E."/>
            <person name="Selbmann L."/>
        </authorList>
    </citation>
    <scope>NUCLEOTIDE SEQUENCE</scope>
    <source>
        <strain evidence="2">CCFEE 5810</strain>
    </source>
</reference>
<sequence length="433" mass="49550">MSFTRHIRWKSSKPQRRPRFKTISVKSDEQDVPQKDDKTAKKPSLIEQLFPEETKRYEEAQRKASRESEREIPRLPLDTVARPPKIRVLRPAEAVDDTRSDAAQQLERHMRTSDASQTEITVLVLRNASPNLVEEDFRRLIPQGKHMEGWTLEQGDILKVIPGRNLSTLEQENYYYILFESKLSAFTYQGHATRIAQLAAANTPGSMMSMLPLSKGMMVDGFDAQSAIASFALVPPSQTMDLRQLQPPLSPLMTSIVRNRGYAAVEKRRDPAMPFEVRLTMEGPQILAPAIRHTLLTTAKERALGWSGGEEMAPRITKWEPQNNVSPMDNMKSLASRSIAAANERDAALSPEELEELENEKERKRAVDVGTARKQEMQRRTPGVVYIVSFYTEMAARQFVAYWHRREMIVDREKEREDFEDDLPPIACAEMLW</sequence>
<dbReference type="AlphaFoldDB" id="A0AAN7W001"/>
<feature type="compositionally biased region" description="Basic and acidic residues" evidence="1">
    <location>
        <begin position="52"/>
        <end position="73"/>
    </location>
</feature>
<dbReference type="Proteomes" id="UP001310594">
    <property type="component" value="Unassembled WGS sequence"/>
</dbReference>
<protein>
    <submittedName>
        <fullName evidence="2">Uncharacterized protein</fullName>
    </submittedName>
</protein>
<feature type="compositionally biased region" description="Basic residues" evidence="1">
    <location>
        <begin position="1"/>
        <end position="20"/>
    </location>
</feature>
<gene>
    <name evidence="2" type="ORF">LTR97_010858</name>
</gene>
<accession>A0AAN7W001</accession>
<proteinExistence type="predicted"/>
<evidence type="ECO:0000313" key="3">
    <source>
        <dbReference type="Proteomes" id="UP001310594"/>
    </source>
</evidence>
<feature type="compositionally biased region" description="Basic and acidic residues" evidence="1">
    <location>
        <begin position="26"/>
        <end position="40"/>
    </location>
</feature>
<organism evidence="2 3">
    <name type="scientific">Elasticomyces elasticus</name>
    <dbReference type="NCBI Taxonomy" id="574655"/>
    <lineage>
        <taxon>Eukaryota</taxon>
        <taxon>Fungi</taxon>
        <taxon>Dikarya</taxon>
        <taxon>Ascomycota</taxon>
        <taxon>Pezizomycotina</taxon>
        <taxon>Dothideomycetes</taxon>
        <taxon>Dothideomycetidae</taxon>
        <taxon>Mycosphaerellales</taxon>
        <taxon>Teratosphaeriaceae</taxon>
        <taxon>Elasticomyces</taxon>
    </lineage>
</organism>
<feature type="region of interest" description="Disordered" evidence="1">
    <location>
        <begin position="1"/>
        <end position="74"/>
    </location>
</feature>
<evidence type="ECO:0000313" key="2">
    <source>
        <dbReference type="EMBL" id="KAK5692547.1"/>
    </source>
</evidence>
<evidence type="ECO:0000256" key="1">
    <source>
        <dbReference type="SAM" id="MobiDB-lite"/>
    </source>
</evidence>